<keyword evidence="1" id="KW-0862">Zinc</keyword>
<dbReference type="PROSITE" id="PS00087">
    <property type="entry name" value="SOD_CU_ZN_1"/>
    <property type="match status" value="1"/>
</dbReference>
<keyword evidence="5" id="KW-1185">Reference proteome</keyword>
<protein>
    <recommendedName>
        <fullName evidence="1">Superoxide dismutase [Cu-Zn]</fullName>
        <ecNumber evidence="1">1.15.1.1</ecNumber>
    </recommendedName>
</protein>
<feature type="signal peptide" evidence="2">
    <location>
        <begin position="1"/>
        <end position="25"/>
    </location>
</feature>
<dbReference type="Proteomes" id="UP000093000">
    <property type="component" value="Unassembled WGS sequence"/>
</dbReference>
<reference evidence="4 5" key="1">
    <citation type="submission" date="2016-03" db="EMBL/GenBank/DDBJ databases">
        <title>Choanephora cucurbitarum.</title>
        <authorList>
            <person name="Min B."/>
            <person name="Park H."/>
            <person name="Park J.-H."/>
            <person name="Shin H.-D."/>
            <person name="Choi I.-G."/>
        </authorList>
    </citation>
    <scope>NUCLEOTIDE SEQUENCE [LARGE SCALE GENOMIC DNA]</scope>
    <source>
        <strain evidence="4 5">KUS-F28377</strain>
    </source>
</reference>
<dbReference type="InterPro" id="IPR001424">
    <property type="entry name" value="SOD_Cu_Zn_dom"/>
</dbReference>
<dbReference type="SUPFAM" id="SSF49329">
    <property type="entry name" value="Cu,Zn superoxide dismutase-like"/>
    <property type="match status" value="1"/>
</dbReference>
<evidence type="ECO:0000259" key="3">
    <source>
        <dbReference type="Pfam" id="PF00080"/>
    </source>
</evidence>
<comment type="catalytic activity">
    <reaction evidence="1">
        <text>2 superoxide + 2 H(+) = H2O2 + O2</text>
        <dbReference type="Rhea" id="RHEA:20696"/>
        <dbReference type="ChEBI" id="CHEBI:15378"/>
        <dbReference type="ChEBI" id="CHEBI:15379"/>
        <dbReference type="ChEBI" id="CHEBI:16240"/>
        <dbReference type="ChEBI" id="CHEBI:18421"/>
        <dbReference type="EC" id="1.15.1.1"/>
    </reaction>
</comment>
<keyword evidence="2" id="KW-0732">Signal</keyword>
<dbReference type="InterPro" id="IPR024134">
    <property type="entry name" value="SOD_Cu/Zn_/chaperone"/>
</dbReference>
<dbReference type="AlphaFoldDB" id="A0A1C7NSN1"/>
<dbReference type="Gene3D" id="2.60.40.200">
    <property type="entry name" value="Superoxide dismutase, copper/zinc binding domain"/>
    <property type="match status" value="1"/>
</dbReference>
<dbReference type="GO" id="GO:0004784">
    <property type="term" value="F:superoxide dismutase activity"/>
    <property type="evidence" value="ECO:0007669"/>
    <property type="project" value="UniProtKB-EC"/>
</dbReference>
<dbReference type="EC" id="1.15.1.1" evidence="1"/>
<name>A0A1C7NSN1_9FUNG</name>
<accession>A0A1C7NSN1</accession>
<dbReference type="STRING" id="101091.A0A1C7NSN1"/>
<dbReference type="PROSITE" id="PS00332">
    <property type="entry name" value="SOD_CU_ZN_2"/>
    <property type="match status" value="1"/>
</dbReference>
<feature type="domain" description="Superoxide dismutase copper/zinc binding" evidence="3">
    <location>
        <begin position="47"/>
        <end position="180"/>
    </location>
</feature>
<feature type="chain" id="PRO_5008889869" description="Superoxide dismutase [Cu-Zn]" evidence="2">
    <location>
        <begin position="26"/>
        <end position="186"/>
    </location>
</feature>
<evidence type="ECO:0000313" key="4">
    <source>
        <dbReference type="EMBL" id="OBZ90504.1"/>
    </source>
</evidence>
<dbReference type="OrthoDB" id="2015551at2759"/>
<dbReference type="GO" id="GO:0005507">
    <property type="term" value="F:copper ion binding"/>
    <property type="evidence" value="ECO:0007669"/>
    <property type="project" value="InterPro"/>
</dbReference>
<organism evidence="4 5">
    <name type="scientific">Choanephora cucurbitarum</name>
    <dbReference type="NCBI Taxonomy" id="101091"/>
    <lineage>
        <taxon>Eukaryota</taxon>
        <taxon>Fungi</taxon>
        <taxon>Fungi incertae sedis</taxon>
        <taxon>Mucoromycota</taxon>
        <taxon>Mucoromycotina</taxon>
        <taxon>Mucoromycetes</taxon>
        <taxon>Mucorales</taxon>
        <taxon>Mucorineae</taxon>
        <taxon>Choanephoraceae</taxon>
        <taxon>Choanephoroideae</taxon>
        <taxon>Choanephora</taxon>
    </lineage>
</organism>
<dbReference type="EMBL" id="LUGH01000046">
    <property type="protein sequence ID" value="OBZ90504.1"/>
    <property type="molecule type" value="Genomic_DNA"/>
</dbReference>
<keyword evidence="1" id="KW-0186">Copper</keyword>
<keyword evidence="1" id="KW-0479">Metal-binding</keyword>
<dbReference type="InterPro" id="IPR036423">
    <property type="entry name" value="SOD-like_Cu/Zn_dom_sf"/>
</dbReference>
<dbReference type="InParanoid" id="A0A1C7NSN1"/>
<comment type="similarity">
    <text evidence="1">Belongs to the Cu-Zn superoxide dismutase family.</text>
</comment>
<comment type="cofactor">
    <cofactor evidence="1">
        <name>Cu cation</name>
        <dbReference type="ChEBI" id="CHEBI:23378"/>
    </cofactor>
    <text evidence="1">Binds 1 copper ion per subunit.</text>
</comment>
<keyword evidence="1" id="KW-0560">Oxidoreductase</keyword>
<evidence type="ECO:0000256" key="2">
    <source>
        <dbReference type="SAM" id="SignalP"/>
    </source>
</evidence>
<evidence type="ECO:0000313" key="5">
    <source>
        <dbReference type="Proteomes" id="UP000093000"/>
    </source>
</evidence>
<sequence length="186" mass="19519">MIFTRLATAAAFAAIAFFGSTMVTAEPIEAIAYMMGADTETNGLILGTVKLIQKDDHSSTRVVVDVKGLSEGNHGIHIHAFGDISGGCGNTGPHFNPFNRTHGDVKAKKRHAGDLGNLWADKDGNAHLDVTSNLISLNGKFSVMGRGIAIHANEDDLGLGDSPMTPLTGNSGERWACGVIGFANTE</sequence>
<dbReference type="CDD" id="cd00305">
    <property type="entry name" value="Cu-Zn_Superoxide_Dismutase"/>
    <property type="match status" value="1"/>
</dbReference>
<dbReference type="PANTHER" id="PTHR10003">
    <property type="entry name" value="SUPEROXIDE DISMUTASE CU-ZN -RELATED"/>
    <property type="match status" value="1"/>
</dbReference>
<dbReference type="InterPro" id="IPR018152">
    <property type="entry name" value="SOD_Cu/Zn_BS"/>
</dbReference>
<gene>
    <name evidence="4" type="primary">SODCP</name>
    <name evidence="4" type="ORF">A0J61_01440</name>
</gene>
<dbReference type="Pfam" id="PF00080">
    <property type="entry name" value="Sod_Cu"/>
    <property type="match status" value="1"/>
</dbReference>
<comment type="function">
    <text evidence="1">Destroys radicals which are normally produced within the cells and which are toxic to biological systems.</text>
</comment>
<proteinExistence type="inferred from homology"/>
<evidence type="ECO:0000256" key="1">
    <source>
        <dbReference type="RuleBase" id="RU000393"/>
    </source>
</evidence>
<comment type="caution">
    <text evidence="4">The sequence shown here is derived from an EMBL/GenBank/DDBJ whole genome shotgun (WGS) entry which is preliminary data.</text>
</comment>
<dbReference type="PRINTS" id="PR00068">
    <property type="entry name" value="CUZNDISMTASE"/>
</dbReference>
<comment type="cofactor">
    <cofactor evidence="1">
        <name>Zn(2+)</name>
        <dbReference type="ChEBI" id="CHEBI:29105"/>
    </cofactor>
    <text evidence="1">Binds 1 zinc ion per subunit.</text>
</comment>